<evidence type="ECO:0000313" key="1">
    <source>
        <dbReference type="EMBL" id="CCO11023.2"/>
    </source>
</evidence>
<organism evidence="1 2">
    <name type="scientific">Carnobacterium maltaromaticum LMA28</name>
    <dbReference type="NCBI Taxonomy" id="1234679"/>
    <lineage>
        <taxon>Bacteria</taxon>
        <taxon>Bacillati</taxon>
        <taxon>Bacillota</taxon>
        <taxon>Bacilli</taxon>
        <taxon>Lactobacillales</taxon>
        <taxon>Carnobacteriaceae</taxon>
        <taxon>Carnobacterium</taxon>
    </lineage>
</organism>
<dbReference type="STRING" id="1234679.BN424_1582"/>
<proteinExistence type="predicted"/>
<dbReference type="KEGG" id="cml:BN424_1582"/>
<accession>K8EGQ9</accession>
<dbReference type="HOGENOM" id="CLU_3306681_0_0_9"/>
<reference evidence="2" key="1">
    <citation type="journal article" date="2013" name="Genome Announc.">
        <title>Complete Chromosome Sequence of Carnobacterium maltaromaticum LMA 28.</title>
        <authorList>
            <person name="Cailliez-Grimal C."/>
            <person name="Chaillou S."/>
            <person name="Anba-Mondoloni J."/>
            <person name="Loux V."/>
            <person name="Afzal M.I."/>
            <person name="Rahman A."/>
            <person name="Kergourlay G."/>
            <person name="Champomier-Verges M.C."/>
            <person name="Zagorec M."/>
            <person name="Dalgaard P."/>
            <person name="Leisner J.J."/>
            <person name="Prevost H."/>
            <person name="Revol-Junelles A.M."/>
            <person name="Borges F."/>
        </authorList>
    </citation>
    <scope>NUCLEOTIDE SEQUENCE</scope>
    <source>
        <strain evidence="2">LMA28</strain>
    </source>
</reference>
<dbReference type="EMBL" id="HE999757">
    <property type="protein sequence ID" value="CCO11023.2"/>
    <property type="molecule type" value="Genomic_DNA"/>
</dbReference>
<keyword evidence="2" id="KW-1185">Reference proteome</keyword>
<evidence type="ECO:0008006" key="3">
    <source>
        <dbReference type="Google" id="ProtNLM"/>
    </source>
</evidence>
<evidence type="ECO:0000313" key="2">
    <source>
        <dbReference type="Proteomes" id="UP000000212"/>
    </source>
</evidence>
<name>K8EGQ9_CARML</name>
<gene>
    <name evidence="1" type="ORF">BN424_1582</name>
</gene>
<dbReference type="AlphaFoldDB" id="K8EGQ9"/>
<dbReference type="Proteomes" id="UP000000212">
    <property type="component" value="Chromosome"/>
</dbReference>
<sequence length="39" mass="4756">MQFFPTFHPASIFYNRQLNEKIQADLLLFKKLIQSKNER</sequence>
<protein>
    <recommendedName>
        <fullName evidence="3">Uracil-DNA glycosylase</fullName>
    </recommendedName>
</protein>